<proteinExistence type="predicted"/>
<name>A0A5B7G1X8_PORTR</name>
<protein>
    <submittedName>
        <fullName evidence="1">Uncharacterized protein</fullName>
    </submittedName>
</protein>
<gene>
    <name evidence="1" type="ORF">E2C01_045404</name>
</gene>
<keyword evidence="2" id="KW-1185">Reference proteome</keyword>
<dbReference type="AlphaFoldDB" id="A0A5B7G1X8"/>
<sequence>MTLLDIFFSLNFYLPLHTHQHIFATFFPSQSSKYPHNFYTFVTFLNSQSSEYPHTNFYTFLISLPSYQPSTHILISLIPATLA</sequence>
<evidence type="ECO:0000313" key="1">
    <source>
        <dbReference type="EMBL" id="MPC51557.1"/>
    </source>
</evidence>
<accession>A0A5B7G1X8</accession>
<reference evidence="1 2" key="1">
    <citation type="submission" date="2019-05" db="EMBL/GenBank/DDBJ databases">
        <title>Another draft genome of Portunus trituberculatus and its Hox gene families provides insights of decapod evolution.</title>
        <authorList>
            <person name="Jeong J.-H."/>
            <person name="Song I."/>
            <person name="Kim S."/>
            <person name="Choi T."/>
            <person name="Kim D."/>
            <person name="Ryu S."/>
            <person name="Kim W."/>
        </authorList>
    </citation>
    <scope>NUCLEOTIDE SEQUENCE [LARGE SCALE GENOMIC DNA]</scope>
    <source>
        <tissue evidence="1">Muscle</tissue>
    </source>
</reference>
<comment type="caution">
    <text evidence="1">The sequence shown here is derived from an EMBL/GenBank/DDBJ whole genome shotgun (WGS) entry which is preliminary data.</text>
</comment>
<evidence type="ECO:0000313" key="2">
    <source>
        <dbReference type="Proteomes" id="UP000324222"/>
    </source>
</evidence>
<dbReference type="EMBL" id="VSRR010010257">
    <property type="protein sequence ID" value="MPC51557.1"/>
    <property type="molecule type" value="Genomic_DNA"/>
</dbReference>
<dbReference type="Proteomes" id="UP000324222">
    <property type="component" value="Unassembled WGS sequence"/>
</dbReference>
<organism evidence="1 2">
    <name type="scientific">Portunus trituberculatus</name>
    <name type="common">Swimming crab</name>
    <name type="synonym">Neptunus trituberculatus</name>
    <dbReference type="NCBI Taxonomy" id="210409"/>
    <lineage>
        <taxon>Eukaryota</taxon>
        <taxon>Metazoa</taxon>
        <taxon>Ecdysozoa</taxon>
        <taxon>Arthropoda</taxon>
        <taxon>Crustacea</taxon>
        <taxon>Multicrustacea</taxon>
        <taxon>Malacostraca</taxon>
        <taxon>Eumalacostraca</taxon>
        <taxon>Eucarida</taxon>
        <taxon>Decapoda</taxon>
        <taxon>Pleocyemata</taxon>
        <taxon>Brachyura</taxon>
        <taxon>Eubrachyura</taxon>
        <taxon>Portunoidea</taxon>
        <taxon>Portunidae</taxon>
        <taxon>Portuninae</taxon>
        <taxon>Portunus</taxon>
    </lineage>
</organism>